<feature type="region of interest" description="Disordered" evidence="2">
    <location>
        <begin position="653"/>
        <end position="676"/>
    </location>
</feature>
<feature type="region of interest" description="Disordered" evidence="2">
    <location>
        <begin position="434"/>
        <end position="459"/>
    </location>
</feature>
<feature type="region of interest" description="Disordered" evidence="2">
    <location>
        <begin position="1"/>
        <end position="24"/>
    </location>
</feature>
<feature type="region of interest" description="Disordered" evidence="2">
    <location>
        <begin position="708"/>
        <end position="747"/>
    </location>
</feature>
<dbReference type="RefSeq" id="XP_014170447.1">
    <property type="nucleotide sequence ID" value="XM_014314972.1"/>
</dbReference>
<dbReference type="Proteomes" id="UP000007796">
    <property type="component" value="Unassembled WGS sequence"/>
</dbReference>
<evidence type="ECO:0000313" key="4">
    <source>
        <dbReference type="EMBL" id="EFX00965.1"/>
    </source>
</evidence>
<dbReference type="SUPFAM" id="SSF56300">
    <property type="entry name" value="Metallo-dependent phosphatases"/>
    <property type="match status" value="1"/>
</dbReference>
<dbReference type="InterPro" id="IPR033308">
    <property type="entry name" value="PGAP5/Cdc1/Ted1"/>
</dbReference>
<dbReference type="GO" id="GO:0016020">
    <property type="term" value="C:membrane"/>
    <property type="evidence" value="ECO:0007669"/>
    <property type="project" value="GOC"/>
</dbReference>
<dbReference type="eggNOG" id="KOG3662">
    <property type="taxonomic scope" value="Eukaryota"/>
</dbReference>
<dbReference type="STRING" id="655863.F0XN43"/>
<gene>
    <name evidence="4" type="ORF">CMQ_2046</name>
</gene>
<proteinExistence type="predicted"/>
<keyword evidence="3" id="KW-1133">Transmembrane helix</keyword>
<sequence length="899" mass="98992">MTAPHNNGFTPRMQSTRTTTARHRSGLLSDGDDFGGLSANIARLLYRYVLRKAAETSRMAGSMIRSNGGHGRRQRPPLLVRLLQTAWWHMRRNLTRRRLFSVPHLLVGFWMLVLLWGERWIFHARVAHCDWGHWEKWPSGATPHRVIFVADPQITDAHSYPGRPWPLSALTVMLTDNYMRRSYRELQEQLRPDTLFFLGDLFDGGREWRPSRGEFGELAWSSRPESEKAWARVWQKKYAEDYWLGEYARFGDIFLDDWNVGGFRTRAGQRGRRLIASLPGNHDLGFGSEVQQSVRNRFESFFGEGNRVDVVGNHTFVSVDTVSLSADTSERASQPDMQPIYGPTQHFLDDVAWTKKKAVARELRHQHGLGEEVVFAHRVEDLDEAQFDVDGLRQALSSSSSVDGDAVADLPTILLTHVPLYRPPGTPCGPLREHWPPTKPSSADVDAEGKPQPVFPDDRNAISVTRGYQYQNVLSEADSIRLVRSVGNVVQAFSGDDHDYCTVVHDERQDHVPEITVKAFNMAMGVPTPGFLMLSLHNPVDAAGRPLTPAAATGSTMQTHLCLLPNQLGTFARYAGMVVVSLVLLAARAVLVPVLGWQPFALGPRDGRLSDGGGGDSISKSRSSSVLPLYSKAKVEDDEYGGKKSSSVAAAAAASNGSVDEPGNVSGNEKGGASGSSGFFAPQAAAATYSRGRAQVNGRSGYGYGGGGDSSLGGLAPPYQHPHRHKNRSGRPRRSSRASASPAYAPKIEIVRDEDDSYGDDSSYDSFANEGGDGRTAYLVGGGGGGSNRWKPAARRRRLLIAGRTALASLKRLVWSTLGLRGSGRGRWRQAGFGFMYRGLNGGNGDDDSSQRRRHGGLHAQDGQPRAGTLQVAGREFWTTTWRLTWMVVVFWAWLNHRG</sequence>
<evidence type="ECO:0000313" key="5">
    <source>
        <dbReference type="Proteomes" id="UP000007796"/>
    </source>
</evidence>
<dbReference type="OrthoDB" id="5977743at2759"/>
<feature type="compositionally biased region" description="Polar residues" evidence="2">
    <location>
        <begin position="1"/>
        <end position="19"/>
    </location>
</feature>
<dbReference type="GO" id="GO:0005783">
    <property type="term" value="C:endoplasmic reticulum"/>
    <property type="evidence" value="ECO:0007669"/>
    <property type="project" value="TreeGrafter"/>
</dbReference>
<feature type="compositionally biased region" description="Basic residues" evidence="2">
    <location>
        <begin position="721"/>
        <end position="736"/>
    </location>
</feature>
<organism evidence="5">
    <name type="scientific">Grosmannia clavigera (strain kw1407 / UAMH 11150)</name>
    <name type="common">Blue stain fungus</name>
    <name type="synonym">Graphiocladiella clavigera</name>
    <dbReference type="NCBI Taxonomy" id="655863"/>
    <lineage>
        <taxon>Eukaryota</taxon>
        <taxon>Fungi</taxon>
        <taxon>Dikarya</taxon>
        <taxon>Ascomycota</taxon>
        <taxon>Pezizomycotina</taxon>
        <taxon>Sordariomycetes</taxon>
        <taxon>Sordariomycetidae</taxon>
        <taxon>Ophiostomatales</taxon>
        <taxon>Ophiostomataceae</taxon>
        <taxon>Leptographium</taxon>
    </lineage>
</organism>
<feature type="compositionally biased region" description="Low complexity" evidence="2">
    <location>
        <begin position="737"/>
        <end position="746"/>
    </location>
</feature>
<evidence type="ECO:0000256" key="1">
    <source>
        <dbReference type="ARBA" id="ARBA00023136"/>
    </source>
</evidence>
<evidence type="ECO:0000256" key="2">
    <source>
        <dbReference type="SAM" id="MobiDB-lite"/>
    </source>
</evidence>
<dbReference type="HOGENOM" id="CLU_011607_2_1_1"/>
<dbReference type="GeneID" id="25974992"/>
<accession>F0XN43</accession>
<reference evidence="4 5" key="1">
    <citation type="journal article" date="2011" name="Proc. Natl. Acad. Sci. U.S.A.">
        <title>Genome and transcriptome analyses of the mountain pine beetle-fungal symbiont Grosmannia clavigera, a lodgepole pine pathogen.</title>
        <authorList>
            <person name="DiGuistini S."/>
            <person name="Wang Y."/>
            <person name="Liao N.Y."/>
            <person name="Taylor G."/>
            <person name="Tanguay P."/>
            <person name="Feau N."/>
            <person name="Henrissat B."/>
            <person name="Chan S.K."/>
            <person name="Hesse-Orce U."/>
            <person name="Alamouti S.M."/>
            <person name="Tsui C.K.M."/>
            <person name="Docking R.T."/>
            <person name="Levasseur A."/>
            <person name="Haridas S."/>
            <person name="Robertson G."/>
            <person name="Birol I."/>
            <person name="Holt R.A."/>
            <person name="Marra M.A."/>
            <person name="Hamelin R.C."/>
            <person name="Hirst M."/>
            <person name="Jones S.J.M."/>
            <person name="Bohlmann J."/>
            <person name="Breuil C."/>
        </authorList>
    </citation>
    <scope>NUCLEOTIDE SEQUENCE [LARGE SCALE GENOMIC DNA]</scope>
    <source>
        <strain evidence="5">kw1407 / UAMH 11150</strain>
    </source>
</reference>
<feature type="transmembrane region" description="Helical" evidence="3">
    <location>
        <begin position="99"/>
        <end position="117"/>
    </location>
</feature>
<keyword evidence="5" id="KW-1185">Reference proteome</keyword>
<dbReference type="EMBL" id="GL629795">
    <property type="protein sequence ID" value="EFX00965.1"/>
    <property type="molecule type" value="Genomic_DNA"/>
</dbReference>
<dbReference type="PANTHER" id="PTHR13315:SF4">
    <property type="entry name" value="METALLOPHOSPHOESTERASE, ISOFORM E"/>
    <property type="match status" value="1"/>
</dbReference>
<dbReference type="AlphaFoldDB" id="F0XN43"/>
<protein>
    <submittedName>
        <fullName evidence="4">Manganese ion homeostasis protein</fullName>
    </submittedName>
</protein>
<feature type="region of interest" description="Disordered" evidence="2">
    <location>
        <begin position="844"/>
        <end position="867"/>
    </location>
</feature>
<keyword evidence="3" id="KW-0812">Transmembrane</keyword>
<keyword evidence="1 3" id="KW-0472">Membrane</keyword>
<dbReference type="PANTHER" id="PTHR13315">
    <property type="entry name" value="METALLO PHOSPHOESTERASE RELATED"/>
    <property type="match status" value="1"/>
</dbReference>
<dbReference type="InterPro" id="IPR029052">
    <property type="entry name" value="Metallo-depent_PP-like"/>
</dbReference>
<name>F0XN43_GROCL</name>
<evidence type="ECO:0000256" key="3">
    <source>
        <dbReference type="SAM" id="Phobius"/>
    </source>
</evidence>
<dbReference type="GO" id="GO:0006506">
    <property type="term" value="P:GPI anchor biosynthetic process"/>
    <property type="evidence" value="ECO:0007669"/>
    <property type="project" value="InterPro"/>
</dbReference>
<dbReference type="FunCoup" id="F0XN43">
    <property type="interactions" value="461"/>
</dbReference>
<dbReference type="InParanoid" id="F0XN43"/>